<reference evidence="1 2" key="1">
    <citation type="submission" date="2008-06" db="EMBL/GenBank/DDBJ databases">
        <title>Complete nucleotide sequence analysis of the Agrotis ipsilon multiple nucleopolyhedrovirus.</title>
        <authorList>
            <person name="Harrison R.L."/>
        </authorList>
    </citation>
    <scope>NUCLEOTIDE SEQUENCE [LARGE SCALE GENOMIC DNA]</scope>
    <source>
        <strain evidence="1 2">Illinois</strain>
    </source>
</reference>
<dbReference type="GeneID" id="6965789"/>
<sequence>MGMDTYISVNGETFDAVRSYWHKFVPGKTVLTIKYWAEEGEHPWQDVDVSVRERDTGSSWYCWFRGEGTHTLLIPHDAMVVVGMGERGPKKLNQVWYSNDVDSVRIRENPVTALEAMSTREDLARFILAFVRHEDNFYFSNSAPKMTAEDFTDTEQIRKVDNAMRLATQGVIDKNYRHPEHPKVPLGLYMRKFARRWFGGLGKSVVKPKTTTSD</sequence>
<dbReference type="Proteomes" id="UP000204251">
    <property type="component" value="Segment"/>
</dbReference>
<organism evidence="1 2">
    <name type="scientific">Agrotis ipsilon multiple nucleopolyhedrovirus</name>
    <dbReference type="NCBI Taxonomy" id="208013"/>
    <lineage>
        <taxon>Viruses</taxon>
        <taxon>Viruses incertae sedis</taxon>
        <taxon>Naldaviricetes</taxon>
        <taxon>Lefavirales</taxon>
        <taxon>Baculoviridae</taxon>
        <taxon>Alphabaculovirus</taxon>
        <taxon>Alphabaculovirus agipsilonis</taxon>
    </lineage>
</organism>
<name>B6D5T4_9ABAC</name>
<dbReference type="EMBL" id="EU839994">
    <property type="protein sequence ID" value="ACI28722.1"/>
    <property type="molecule type" value="Genomic_DNA"/>
</dbReference>
<keyword evidence="2" id="KW-1185">Reference proteome</keyword>
<protein>
    <submittedName>
        <fullName evidence="1">Uncharacterized protein</fullName>
    </submittedName>
</protein>
<evidence type="ECO:0000313" key="2">
    <source>
        <dbReference type="Proteomes" id="UP000204251"/>
    </source>
</evidence>
<dbReference type="KEGG" id="vg:6965789"/>
<proteinExistence type="predicted"/>
<dbReference type="RefSeq" id="YP_002268050.1">
    <property type="nucleotide sequence ID" value="NC_011345.1"/>
</dbReference>
<accession>B6D5T4</accession>
<evidence type="ECO:0000313" key="1">
    <source>
        <dbReference type="EMBL" id="ACI28722.1"/>
    </source>
</evidence>